<dbReference type="InterPro" id="IPR050951">
    <property type="entry name" value="Retrovirus_Pol_polyprotein"/>
</dbReference>
<dbReference type="PANTHER" id="PTHR37984">
    <property type="entry name" value="PROTEIN CBG26694"/>
    <property type="match status" value="1"/>
</dbReference>
<dbReference type="GO" id="GO:0015074">
    <property type="term" value="P:DNA integration"/>
    <property type="evidence" value="ECO:0007669"/>
    <property type="project" value="InterPro"/>
</dbReference>
<evidence type="ECO:0000313" key="2">
    <source>
        <dbReference type="EnsemblMetazoa" id="Aqu2.1.25733_001"/>
    </source>
</evidence>
<dbReference type="InParanoid" id="A0A1X7UE36"/>
<dbReference type="PANTHER" id="PTHR37984:SF5">
    <property type="entry name" value="PROTEIN NYNRIN-LIKE"/>
    <property type="match status" value="1"/>
</dbReference>
<dbReference type="OrthoDB" id="775972at2759"/>
<dbReference type="AlphaFoldDB" id="A0A1X7UE36"/>
<dbReference type="GO" id="GO:0003676">
    <property type="term" value="F:nucleic acid binding"/>
    <property type="evidence" value="ECO:0007669"/>
    <property type="project" value="InterPro"/>
</dbReference>
<proteinExistence type="predicted"/>
<dbReference type="PROSITE" id="PS50994">
    <property type="entry name" value="INTEGRASE"/>
    <property type="match status" value="1"/>
</dbReference>
<reference evidence="2" key="1">
    <citation type="submission" date="2017-05" db="UniProtKB">
        <authorList>
            <consortium name="EnsemblMetazoa"/>
        </authorList>
    </citation>
    <scope>IDENTIFICATION</scope>
</reference>
<evidence type="ECO:0000259" key="1">
    <source>
        <dbReference type="PROSITE" id="PS50994"/>
    </source>
</evidence>
<dbReference type="SUPFAM" id="SSF53098">
    <property type="entry name" value="Ribonuclease H-like"/>
    <property type="match status" value="1"/>
</dbReference>
<dbReference type="EnsemblMetazoa" id="Aqu2.1.25733_001">
    <property type="protein sequence ID" value="Aqu2.1.25733_001"/>
    <property type="gene ID" value="Aqu2.1.25733"/>
</dbReference>
<organism evidence="2">
    <name type="scientific">Amphimedon queenslandica</name>
    <name type="common">Sponge</name>
    <dbReference type="NCBI Taxonomy" id="400682"/>
    <lineage>
        <taxon>Eukaryota</taxon>
        <taxon>Metazoa</taxon>
        <taxon>Porifera</taxon>
        <taxon>Demospongiae</taxon>
        <taxon>Heteroscleromorpha</taxon>
        <taxon>Haplosclerida</taxon>
        <taxon>Niphatidae</taxon>
        <taxon>Amphimedon</taxon>
    </lineage>
</organism>
<sequence>MESLKSPLSKVKGTYTHCLTCRYFPSSNTWFDNIHIDIVGPLALSHGFTYLLTCVDRFTRWPEAFPLRDISALTIARALVASWISRFGVPSTVTTDRGSQFESSVFAQLTRLLGTVRCCTTAYHPQANGMIEIPLSTECCLNSPICSFVKEDLPS</sequence>
<dbReference type="Gene3D" id="3.30.420.10">
    <property type="entry name" value="Ribonuclease H-like superfamily/Ribonuclease H"/>
    <property type="match status" value="1"/>
</dbReference>
<dbReference type="eggNOG" id="KOG0017">
    <property type="taxonomic scope" value="Eukaryota"/>
</dbReference>
<dbReference type="STRING" id="400682.A0A1X7UE36"/>
<dbReference type="OMA" id="PLSTECC"/>
<dbReference type="Pfam" id="PF00665">
    <property type="entry name" value="rve"/>
    <property type="match status" value="1"/>
</dbReference>
<dbReference type="InterPro" id="IPR012337">
    <property type="entry name" value="RNaseH-like_sf"/>
</dbReference>
<protein>
    <recommendedName>
        <fullName evidence="1">Integrase catalytic domain-containing protein</fullName>
    </recommendedName>
</protein>
<accession>A0A1X7UE36</accession>
<dbReference type="InterPro" id="IPR036397">
    <property type="entry name" value="RNaseH_sf"/>
</dbReference>
<dbReference type="InterPro" id="IPR001584">
    <property type="entry name" value="Integrase_cat-core"/>
</dbReference>
<feature type="domain" description="Integrase catalytic" evidence="1">
    <location>
        <begin position="21"/>
        <end position="132"/>
    </location>
</feature>
<name>A0A1X7UE36_AMPQE</name>